<sequence length="163" mass="18786">MSSRLDKQVRQIVEYVRDYGRVALHVYGDEEELPFTYSIGFPVSLDHPEVIIVGLTEELMKYMIDELWTQISEKGLRLADGMRIGNLLEGFDCVAREIVDRDVIEAYFCAGIDYHQTQRGQDIERAFQIVWPDSSMGLFPWDPDCPEDVIDYQPALYPTSLNS</sequence>
<evidence type="ECO:0000313" key="2">
    <source>
        <dbReference type="Proteomes" id="UP001361239"/>
    </source>
</evidence>
<dbReference type="Pfam" id="PF14081">
    <property type="entry name" value="DUF4262"/>
    <property type="match status" value="1"/>
</dbReference>
<accession>A0ABU8S044</accession>
<dbReference type="InterPro" id="IPR025358">
    <property type="entry name" value="DUF4262"/>
</dbReference>
<dbReference type="RefSeq" id="WP_339588659.1">
    <property type="nucleotide sequence ID" value="NZ_JBBHJZ010000004.1"/>
</dbReference>
<keyword evidence="2" id="KW-1185">Reference proteome</keyword>
<proteinExistence type="predicted"/>
<gene>
    <name evidence="1" type="ORF">WG901_18850</name>
</gene>
<reference evidence="1 2" key="1">
    <citation type="submission" date="2024-03" db="EMBL/GenBank/DDBJ databases">
        <authorList>
            <person name="Jo J.-H."/>
        </authorList>
    </citation>
    <scope>NUCLEOTIDE SEQUENCE [LARGE SCALE GENOMIC DNA]</scope>
    <source>
        <strain evidence="1 2">PS1R-30</strain>
    </source>
</reference>
<comment type="caution">
    <text evidence="1">The sequence shown here is derived from an EMBL/GenBank/DDBJ whole genome shotgun (WGS) entry which is preliminary data.</text>
</comment>
<dbReference type="EMBL" id="JBBHJZ010000004">
    <property type="protein sequence ID" value="MEJ5978720.1"/>
    <property type="molecule type" value="Genomic_DNA"/>
</dbReference>
<dbReference type="Proteomes" id="UP001361239">
    <property type="component" value="Unassembled WGS sequence"/>
</dbReference>
<protein>
    <submittedName>
        <fullName evidence="1">DUF4262 domain-containing protein</fullName>
    </submittedName>
</protein>
<evidence type="ECO:0000313" key="1">
    <source>
        <dbReference type="EMBL" id="MEJ5978720.1"/>
    </source>
</evidence>
<name>A0ABU8S044_9SPHN</name>
<organism evidence="1 2">
    <name type="scientific">Novosphingobium anseongense</name>
    <dbReference type="NCBI Taxonomy" id="3133436"/>
    <lineage>
        <taxon>Bacteria</taxon>
        <taxon>Pseudomonadati</taxon>
        <taxon>Pseudomonadota</taxon>
        <taxon>Alphaproteobacteria</taxon>
        <taxon>Sphingomonadales</taxon>
        <taxon>Sphingomonadaceae</taxon>
        <taxon>Novosphingobium</taxon>
    </lineage>
</organism>